<dbReference type="AlphaFoldDB" id="Q2YZI5"/>
<dbReference type="EMBL" id="AJ937769">
    <property type="protein sequence ID" value="CAI78803.1"/>
    <property type="molecule type" value="Genomic_DNA"/>
</dbReference>
<reference evidence="1" key="1">
    <citation type="journal article" date="2005" name="Environ. Microbiol.">
        <title>Lateral gene transfer and phylogenetic assignment of environmental fosmid clones.</title>
        <authorList>
            <person name="Nesbo C.L."/>
            <person name="Boucher Y."/>
            <person name="Dlutek M."/>
            <person name="Doolittle F.W."/>
        </authorList>
    </citation>
    <scope>NUCLEOTIDE SEQUENCE</scope>
</reference>
<evidence type="ECO:0000313" key="1">
    <source>
        <dbReference type="EMBL" id="CAI78803.1"/>
    </source>
</evidence>
<sequence length="36" mass="4203">MPDLKSLAQFISFANKDDVINNSDSINFLNIFFYLF</sequence>
<proteinExistence type="predicted"/>
<name>Q2YZI5_9BACT</name>
<accession>Q2YZI5</accession>
<protein>
    <submittedName>
        <fullName evidence="1">Uncharacterized protein</fullName>
    </submittedName>
</protein>
<organism evidence="1">
    <name type="scientific">uncultured Campylobacterota bacterium</name>
    <dbReference type="NCBI Taxonomy" id="120858"/>
    <lineage>
        <taxon>Bacteria</taxon>
        <taxon>Pseudomonadati</taxon>
        <taxon>Campylobacterota</taxon>
        <taxon>environmental samples</taxon>
    </lineage>
</organism>